<keyword evidence="2" id="KW-0378">Hydrolase</keyword>
<dbReference type="PANTHER" id="PTHR30231">
    <property type="entry name" value="DNA POLYMERASE III SUBUNIT EPSILON"/>
    <property type="match status" value="1"/>
</dbReference>
<gene>
    <name evidence="6" type="ORF">C5613_26690</name>
</gene>
<dbReference type="AlphaFoldDB" id="A0A2S8J294"/>
<dbReference type="Proteomes" id="UP000239290">
    <property type="component" value="Unassembled WGS sequence"/>
</dbReference>
<dbReference type="InterPro" id="IPR036397">
    <property type="entry name" value="RNaseH_sf"/>
</dbReference>
<evidence type="ECO:0000313" key="7">
    <source>
        <dbReference type="Proteomes" id="UP000239290"/>
    </source>
</evidence>
<dbReference type="Gene3D" id="3.30.420.10">
    <property type="entry name" value="Ribonuclease H-like superfamily/Ribonuclease H"/>
    <property type="match status" value="1"/>
</dbReference>
<dbReference type="SUPFAM" id="SSF53098">
    <property type="entry name" value="Ribonuclease H-like"/>
    <property type="match status" value="1"/>
</dbReference>
<organism evidence="6 7">
    <name type="scientific">Rhodococcus opacus</name>
    <name type="common">Nocardia opaca</name>
    <dbReference type="NCBI Taxonomy" id="37919"/>
    <lineage>
        <taxon>Bacteria</taxon>
        <taxon>Bacillati</taxon>
        <taxon>Actinomycetota</taxon>
        <taxon>Actinomycetes</taxon>
        <taxon>Mycobacteriales</taxon>
        <taxon>Nocardiaceae</taxon>
        <taxon>Rhodococcus</taxon>
    </lineage>
</organism>
<protein>
    <submittedName>
        <fullName evidence="6">3'-5' exonuclease</fullName>
    </submittedName>
</protein>
<proteinExistence type="predicted"/>
<dbReference type="Pfam" id="PF00929">
    <property type="entry name" value="RNase_T"/>
    <property type="match status" value="1"/>
</dbReference>
<dbReference type="InterPro" id="IPR012337">
    <property type="entry name" value="RNaseH-like_sf"/>
</dbReference>
<evidence type="ECO:0000313" key="6">
    <source>
        <dbReference type="EMBL" id="PQP21196.1"/>
    </source>
</evidence>
<sequence length="213" mass="22410">MTAPESPAPSPRVGQVPHALSPRQWAQQMLRPGRAVVCDVESTDFDGAILEIAVIDSATGAVLLDTLVDPGAVPIHPAAAAVHGIDADQLIGAPNWAAVFPKLVAVTAGKVTLAYNAAFDMGRILHDCHRYGLDPAHLANPSGWGCIMLARSQAEGVEKSIRLGAAHRARGDAEAARRVLQDIADGRISHRPGEPQPTPSGCPDEVRAERVAR</sequence>
<keyword evidence="1" id="KW-0540">Nuclease</keyword>
<dbReference type="GO" id="GO:0008408">
    <property type="term" value="F:3'-5' exonuclease activity"/>
    <property type="evidence" value="ECO:0007669"/>
    <property type="project" value="TreeGrafter"/>
</dbReference>
<dbReference type="RefSeq" id="WP_105419102.1">
    <property type="nucleotide sequence ID" value="NZ_PUIO01000037.1"/>
</dbReference>
<evidence type="ECO:0000256" key="4">
    <source>
        <dbReference type="SAM" id="MobiDB-lite"/>
    </source>
</evidence>
<dbReference type="PANTHER" id="PTHR30231:SF4">
    <property type="entry name" value="PROTEIN NEN2"/>
    <property type="match status" value="1"/>
</dbReference>
<feature type="domain" description="Exonuclease" evidence="5">
    <location>
        <begin position="34"/>
        <end position="189"/>
    </location>
</feature>
<feature type="region of interest" description="Disordered" evidence="4">
    <location>
        <begin position="185"/>
        <end position="213"/>
    </location>
</feature>
<dbReference type="GO" id="GO:0003676">
    <property type="term" value="F:nucleic acid binding"/>
    <property type="evidence" value="ECO:0007669"/>
    <property type="project" value="InterPro"/>
</dbReference>
<dbReference type="EMBL" id="PUIO01000037">
    <property type="protein sequence ID" value="PQP21196.1"/>
    <property type="molecule type" value="Genomic_DNA"/>
</dbReference>
<feature type="compositionally biased region" description="Basic and acidic residues" evidence="4">
    <location>
        <begin position="204"/>
        <end position="213"/>
    </location>
</feature>
<keyword evidence="3 6" id="KW-0269">Exonuclease</keyword>
<evidence type="ECO:0000259" key="5">
    <source>
        <dbReference type="SMART" id="SM00479"/>
    </source>
</evidence>
<dbReference type="SMART" id="SM00479">
    <property type="entry name" value="EXOIII"/>
    <property type="match status" value="1"/>
</dbReference>
<reference evidence="7" key="1">
    <citation type="submission" date="2018-02" db="EMBL/GenBank/DDBJ databases">
        <title>Draft genome sequencing of Rhodococcus opacus KU647198.</title>
        <authorList>
            <person name="Zheng B.-X."/>
        </authorList>
    </citation>
    <scope>NUCLEOTIDE SEQUENCE [LARGE SCALE GENOMIC DNA]</scope>
    <source>
        <strain evidence="7">04-OD7</strain>
    </source>
</reference>
<accession>A0A2S8J294</accession>
<evidence type="ECO:0000256" key="3">
    <source>
        <dbReference type="ARBA" id="ARBA00022839"/>
    </source>
</evidence>
<evidence type="ECO:0000256" key="2">
    <source>
        <dbReference type="ARBA" id="ARBA00022801"/>
    </source>
</evidence>
<evidence type="ECO:0000256" key="1">
    <source>
        <dbReference type="ARBA" id="ARBA00022722"/>
    </source>
</evidence>
<name>A0A2S8J294_RHOOP</name>
<dbReference type="InterPro" id="IPR013520">
    <property type="entry name" value="Ribonucl_H"/>
</dbReference>
<comment type="caution">
    <text evidence="6">The sequence shown here is derived from an EMBL/GenBank/DDBJ whole genome shotgun (WGS) entry which is preliminary data.</text>
</comment>
<dbReference type="CDD" id="cd06127">
    <property type="entry name" value="DEDDh"/>
    <property type="match status" value="1"/>
</dbReference>